<evidence type="ECO:0000256" key="1">
    <source>
        <dbReference type="SAM" id="MobiDB-lite"/>
    </source>
</evidence>
<sequence>MSFGAALRQALGRTLEGAKSEASRIMRMDVTSMDKTHGAQLLYGLRSQGEIAQIALGADVDIGGLSRCHMRLEKDEQGAYGRFYGTISAQIPRGSSIDRSGYAAFRNRSRPTLFSNLVWDTEHHPYLALRVRNRTPAAADTRVYDDTSLRAALHAGDTSGPGASRAMHALGVTPGMHATPHPRFFVNVQTDGPVSTDIYQHRLWLDESKGDEWQTVTLALDDFVLTNSGVVSDSQVEMMRERILSVGISVLLQPPSVFGDAKESKGVYVDAVPPPERGASSTSAAAAAAETSSSAASAAQTPNIFRRSDGLPPPPIRLGGSPAAAAGDPVRGSKRSGTHEFDLGIHSIWAVATPEQSAELFS</sequence>
<dbReference type="AlphaFoldDB" id="A0AAF0JBM4"/>
<evidence type="ECO:0000313" key="3">
    <source>
        <dbReference type="EMBL" id="WFD35446.1"/>
    </source>
</evidence>
<gene>
    <name evidence="3" type="ORF">MCUN1_002300</name>
</gene>
<dbReference type="InterPro" id="IPR039131">
    <property type="entry name" value="NDUFAF1"/>
</dbReference>
<dbReference type="Pfam" id="PF08547">
    <property type="entry name" value="CIA30"/>
    <property type="match status" value="2"/>
</dbReference>
<feature type="domain" description="NADH:ubiquinone oxidoreductase intermediate-associated protein 30" evidence="2">
    <location>
        <begin position="183"/>
        <end position="251"/>
    </location>
</feature>
<feature type="domain" description="NADH:ubiquinone oxidoreductase intermediate-associated protein 30" evidence="2">
    <location>
        <begin position="47"/>
        <end position="132"/>
    </location>
</feature>
<dbReference type="InterPro" id="IPR013857">
    <property type="entry name" value="NADH-UbQ_OxRdtase-assoc_prot30"/>
</dbReference>
<protein>
    <recommendedName>
        <fullName evidence="2">NADH:ubiquinone oxidoreductase intermediate-associated protein 30 domain-containing protein</fullName>
    </recommendedName>
</protein>
<feature type="region of interest" description="Disordered" evidence="1">
    <location>
        <begin position="269"/>
        <end position="338"/>
    </location>
</feature>
<evidence type="ECO:0000259" key="2">
    <source>
        <dbReference type="Pfam" id="PF08547"/>
    </source>
</evidence>
<dbReference type="PANTHER" id="PTHR13194">
    <property type="entry name" value="COMPLEX I INTERMEDIATE-ASSOCIATED PROTEIN 30"/>
    <property type="match status" value="1"/>
</dbReference>
<dbReference type="GO" id="GO:0010257">
    <property type="term" value="P:NADH dehydrogenase complex assembly"/>
    <property type="evidence" value="ECO:0007669"/>
    <property type="project" value="TreeGrafter"/>
</dbReference>
<dbReference type="PANTHER" id="PTHR13194:SF18">
    <property type="entry name" value="COMPLEX I INTERMEDIATE-ASSOCIATED PROTEIN 30, MITOCHONDRIAL"/>
    <property type="match status" value="1"/>
</dbReference>
<organism evidence="3 4">
    <name type="scientific">Malassezia cuniculi</name>
    <dbReference type="NCBI Taxonomy" id="948313"/>
    <lineage>
        <taxon>Eukaryota</taxon>
        <taxon>Fungi</taxon>
        <taxon>Dikarya</taxon>
        <taxon>Basidiomycota</taxon>
        <taxon>Ustilaginomycotina</taxon>
        <taxon>Malasseziomycetes</taxon>
        <taxon>Malasseziales</taxon>
        <taxon>Malasseziaceae</taxon>
        <taxon>Malassezia</taxon>
    </lineage>
</organism>
<dbReference type="GO" id="GO:0006120">
    <property type="term" value="P:mitochondrial electron transport, NADH to ubiquinone"/>
    <property type="evidence" value="ECO:0007669"/>
    <property type="project" value="TreeGrafter"/>
</dbReference>
<evidence type="ECO:0000313" key="4">
    <source>
        <dbReference type="Proteomes" id="UP001219933"/>
    </source>
</evidence>
<proteinExistence type="predicted"/>
<dbReference type="Proteomes" id="UP001219933">
    <property type="component" value="Chromosome 3"/>
</dbReference>
<feature type="compositionally biased region" description="Low complexity" evidence="1">
    <location>
        <begin position="279"/>
        <end position="299"/>
    </location>
</feature>
<dbReference type="GO" id="GO:0051082">
    <property type="term" value="F:unfolded protein binding"/>
    <property type="evidence" value="ECO:0007669"/>
    <property type="project" value="TreeGrafter"/>
</dbReference>
<reference evidence="3" key="1">
    <citation type="submission" date="2023-03" db="EMBL/GenBank/DDBJ databases">
        <title>Mating type loci evolution in Malassezia.</title>
        <authorList>
            <person name="Coelho M.A."/>
        </authorList>
    </citation>
    <scope>NUCLEOTIDE SEQUENCE</scope>
    <source>
        <strain evidence="3">CBS 11721</strain>
    </source>
</reference>
<dbReference type="EMBL" id="CP119879">
    <property type="protein sequence ID" value="WFD35446.1"/>
    <property type="molecule type" value="Genomic_DNA"/>
</dbReference>
<dbReference type="GO" id="GO:0005739">
    <property type="term" value="C:mitochondrion"/>
    <property type="evidence" value="ECO:0007669"/>
    <property type="project" value="TreeGrafter"/>
</dbReference>
<name>A0AAF0JBM4_9BASI</name>
<accession>A0AAF0JBM4</accession>
<keyword evidence="4" id="KW-1185">Reference proteome</keyword>